<dbReference type="GO" id="GO:0005509">
    <property type="term" value="F:calcium ion binding"/>
    <property type="evidence" value="ECO:0007669"/>
    <property type="project" value="InterPro"/>
</dbReference>
<dbReference type="InterPro" id="IPR038765">
    <property type="entry name" value="Papain-like_cys_pep_sf"/>
</dbReference>
<dbReference type="InterPro" id="IPR036213">
    <property type="entry name" value="Calpain_III_sf"/>
</dbReference>
<evidence type="ECO:0000256" key="2">
    <source>
        <dbReference type="ARBA" id="ARBA00022670"/>
    </source>
</evidence>
<dbReference type="SMART" id="SM00230">
    <property type="entry name" value="CysPc"/>
    <property type="match status" value="1"/>
</dbReference>
<dbReference type="PROSITE" id="PS50203">
    <property type="entry name" value="CALPAIN_CAT"/>
    <property type="match status" value="1"/>
</dbReference>
<dbReference type="Gene3D" id="1.10.238.10">
    <property type="entry name" value="EF-hand"/>
    <property type="match status" value="1"/>
</dbReference>
<feature type="domain" description="Calpain catalytic" evidence="11">
    <location>
        <begin position="44"/>
        <end position="318"/>
    </location>
</feature>
<dbReference type="Ensembl" id="ENSUMAT00000008641.1">
    <property type="protein sequence ID" value="ENSUMAP00000007201.1"/>
    <property type="gene ID" value="ENSUMAG00000005384.1"/>
</dbReference>
<dbReference type="InterPro" id="IPR000169">
    <property type="entry name" value="Pept_cys_AS"/>
</dbReference>
<dbReference type="PANTHER" id="PTHR10183:SF322">
    <property type="entry name" value="CALPAIN-11"/>
    <property type="match status" value="1"/>
</dbReference>
<comment type="similarity">
    <text evidence="1">Belongs to the peptidase C2 family.</text>
</comment>
<dbReference type="CDD" id="cd00214">
    <property type="entry name" value="Calpain_III"/>
    <property type="match status" value="1"/>
</dbReference>
<dbReference type="SUPFAM" id="SSF49758">
    <property type="entry name" value="Calpain large subunit, middle domain (domain III)"/>
    <property type="match status" value="1"/>
</dbReference>
<dbReference type="GO" id="GO:0004198">
    <property type="term" value="F:calcium-dependent cysteine-type endopeptidase activity"/>
    <property type="evidence" value="ECO:0007669"/>
    <property type="project" value="InterPro"/>
</dbReference>
<keyword evidence="3" id="KW-0479">Metal-binding</keyword>
<dbReference type="InterPro" id="IPR022684">
    <property type="entry name" value="Calpain_cysteine_protease"/>
</dbReference>
<dbReference type="InterPro" id="IPR022683">
    <property type="entry name" value="Calpain_III"/>
</dbReference>
<evidence type="ECO:0000256" key="9">
    <source>
        <dbReference type="PROSITE-ProRule" id="PRU00239"/>
    </source>
</evidence>
<evidence type="ECO:0000259" key="11">
    <source>
        <dbReference type="PROSITE" id="PS50203"/>
    </source>
</evidence>
<dbReference type="InterPro" id="IPR018247">
    <property type="entry name" value="EF_Hand_1_Ca_BS"/>
</dbReference>
<feature type="active site" evidence="8 9">
    <location>
        <position position="260"/>
    </location>
</feature>
<dbReference type="PROSITE" id="PS00018">
    <property type="entry name" value="EF_HAND_1"/>
    <property type="match status" value="1"/>
</dbReference>
<feature type="domain" description="EF-hand" evidence="12">
    <location>
        <begin position="499"/>
        <end position="529"/>
    </location>
</feature>
<dbReference type="GO" id="GO:0006508">
    <property type="term" value="P:proteolysis"/>
    <property type="evidence" value="ECO:0007669"/>
    <property type="project" value="UniProtKB-KW"/>
</dbReference>
<name>A0A452TGG3_URSMA</name>
<keyword evidence="7" id="KW-0106">Calcium</keyword>
<dbReference type="Pfam" id="PF01067">
    <property type="entry name" value="Calpain_III"/>
    <property type="match status" value="1"/>
</dbReference>
<dbReference type="PROSITE" id="PS00139">
    <property type="entry name" value="THIOL_PROTEASE_CYS"/>
    <property type="match status" value="1"/>
</dbReference>
<dbReference type="Gene3D" id="2.60.120.380">
    <property type="match status" value="1"/>
</dbReference>
<feature type="active site" evidence="8 9">
    <location>
        <position position="284"/>
    </location>
</feature>
<keyword evidence="2 9" id="KW-0645">Protease</keyword>
<dbReference type="Pfam" id="PF00648">
    <property type="entry name" value="Peptidase_C2"/>
    <property type="match status" value="1"/>
</dbReference>
<keyword evidence="4" id="KW-0677">Repeat</keyword>
<organism evidence="13">
    <name type="scientific">Ursus maritimus</name>
    <name type="common">Polar bear</name>
    <name type="synonym">Thalarctos maritimus</name>
    <dbReference type="NCBI Taxonomy" id="29073"/>
    <lineage>
        <taxon>Eukaryota</taxon>
        <taxon>Metazoa</taxon>
        <taxon>Chordata</taxon>
        <taxon>Craniata</taxon>
        <taxon>Vertebrata</taxon>
        <taxon>Euteleostomi</taxon>
        <taxon>Mammalia</taxon>
        <taxon>Eutheria</taxon>
        <taxon>Laurasiatheria</taxon>
        <taxon>Carnivora</taxon>
        <taxon>Caniformia</taxon>
        <taxon>Ursidae</taxon>
        <taxon>Ursus</taxon>
    </lineage>
</organism>
<dbReference type="SMART" id="SM00720">
    <property type="entry name" value="calpain_III"/>
    <property type="match status" value="1"/>
</dbReference>
<evidence type="ECO:0000256" key="7">
    <source>
        <dbReference type="ARBA" id="ARBA00022837"/>
    </source>
</evidence>
<sequence>MGMAASISLNRLKAKGVGQHHNAQNYNNQNYEDLLAACLRRGELFEDSFFPAEPSSLGFKDLGPGSKSVQNISWQRPSITSNPHFIVNGISPTDICQGVLGDCWLLAAIGSLTTCPKLLYRVVPRGQSFRKNYAGIFHFQIWQFGQWVDVVVDDRLPTRNGKLVFVHSAERTEFWSALLEKAYAKLNGSYEALSGGNTVEGLEDFTGGVTYSLQLQKPPRNLLRILRKAVERSSLMGCSIEVSHTCELETLTHRMLVRGHAYSVTGLQDVWYQGMTETLIRVRNPWAPPHQRCQVRGRVMSYEDFLDNFTLLEICNLTPDALSGDYKSCWHTTFYEGTWRRGSTAGGCRNHLDTFWSNPQFRISLPEEDDDDPEDDQAVCTCLVALMQKNWRQARPQGAQLQTVGYILYSPPQFQNIQDVRLKKDFFIKYQDHGFSEIFMNSREVSSHLRLPPGEYVIIPSTFEPHKDADFLLRVNCTDAFMISTTALCTRPCAICPSLQDIFRECDEDHSGSLNSYEMRLAIEKAGRKAEARGLDPPSAPLSRPGIRLNNKVTQVLVARYANDDMIVDFDSFISCFLRLKAMFSESVICPLPTLGRGPGSPRRHPQEGRCSQTTDDPGSNPSSAACWLCCLEQLISLSVPLSSVLIYKMWATVVLPSWAGVQNTGVRV</sequence>
<dbReference type="InterPro" id="IPR033883">
    <property type="entry name" value="C2_III"/>
</dbReference>
<protein>
    <submittedName>
        <fullName evidence="13">Calpain 11</fullName>
    </submittedName>
</protein>
<dbReference type="InterPro" id="IPR022682">
    <property type="entry name" value="Calpain_domain_III"/>
</dbReference>
<reference evidence="13" key="1">
    <citation type="submission" date="2019-03" db="UniProtKB">
        <authorList>
            <consortium name="Ensembl"/>
        </authorList>
    </citation>
    <scope>IDENTIFICATION</scope>
</reference>
<proteinExistence type="inferred from homology"/>
<evidence type="ECO:0000256" key="1">
    <source>
        <dbReference type="ARBA" id="ARBA00007623"/>
    </source>
</evidence>
<dbReference type="InterPro" id="IPR002048">
    <property type="entry name" value="EF_hand_dom"/>
</dbReference>
<dbReference type="FunFam" id="2.60.120.380:FF:000001">
    <property type="entry name" value="Calpain-1 catalytic subunit"/>
    <property type="match status" value="1"/>
</dbReference>
<evidence type="ECO:0000256" key="3">
    <source>
        <dbReference type="ARBA" id="ARBA00022723"/>
    </source>
</evidence>
<feature type="compositionally biased region" description="Polar residues" evidence="10">
    <location>
        <begin position="610"/>
        <end position="620"/>
    </location>
</feature>
<dbReference type="SUPFAM" id="SSF47473">
    <property type="entry name" value="EF-hand"/>
    <property type="match status" value="1"/>
</dbReference>
<evidence type="ECO:0000256" key="10">
    <source>
        <dbReference type="SAM" id="MobiDB-lite"/>
    </source>
</evidence>
<evidence type="ECO:0000259" key="12">
    <source>
        <dbReference type="PROSITE" id="PS50222"/>
    </source>
</evidence>
<dbReference type="SUPFAM" id="SSF54001">
    <property type="entry name" value="Cysteine proteinases"/>
    <property type="match status" value="1"/>
</dbReference>
<dbReference type="PRINTS" id="PR00704">
    <property type="entry name" value="CALPAIN"/>
</dbReference>
<dbReference type="PROSITE" id="PS50222">
    <property type="entry name" value="EF_HAND_2"/>
    <property type="match status" value="1"/>
</dbReference>
<dbReference type="InterPro" id="IPR001300">
    <property type="entry name" value="Peptidase_C2_calpain_cat"/>
</dbReference>
<dbReference type="AlphaFoldDB" id="A0A452TGG3"/>
<feature type="region of interest" description="Disordered" evidence="10">
    <location>
        <begin position="596"/>
        <end position="620"/>
    </location>
</feature>
<dbReference type="GeneTree" id="ENSGT00940000158672"/>
<evidence type="ECO:0000313" key="13">
    <source>
        <dbReference type="Ensembl" id="ENSUMAP00000007201"/>
    </source>
</evidence>
<feature type="active site" evidence="8 9">
    <location>
        <position position="103"/>
    </location>
</feature>
<dbReference type="GO" id="GO:0005737">
    <property type="term" value="C:cytoplasm"/>
    <property type="evidence" value="ECO:0007669"/>
    <property type="project" value="TreeGrafter"/>
</dbReference>
<dbReference type="Gene3D" id="3.90.70.10">
    <property type="entry name" value="Cysteine proteinases"/>
    <property type="match status" value="1"/>
</dbReference>
<accession>A0A452TGG3</accession>
<dbReference type="PANTHER" id="PTHR10183">
    <property type="entry name" value="CALPAIN"/>
    <property type="match status" value="1"/>
</dbReference>
<gene>
    <name evidence="13" type="primary">CAPN11</name>
</gene>
<dbReference type="CDD" id="cd00044">
    <property type="entry name" value="CysPc"/>
    <property type="match status" value="1"/>
</dbReference>
<evidence type="ECO:0000256" key="4">
    <source>
        <dbReference type="ARBA" id="ARBA00022737"/>
    </source>
</evidence>
<evidence type="ECO:0000256" key="6">
    <source>
        <dbReference type="ARBA" id="ARBA00022807"/>
    </source>
</evidence>
<dbReference type="InterPro" id="IPR011992">
    <property type="entry name" value="EF-hand-dom_pair"/>
</dbReference>
<keyword evidence="6 9" id="KW-0788">Thiol protease</keyword>
<evidence type="ECO:0000256" key="8">
    <source>
        <dbReference type="PIRSR" id="PIRSR622684-1"/>
    </source>
</evidence>
<evidence type="ECO:0000256" key="5">
    <source>
        <dbReference type="ARBA" id="ARBA00022801"/>
    </source>
</evidence>
<keyword evidence="5 9" id="KW-0378">Hydrolase</keyword>